<sequence length="85" mass="9985">MDKASQELTRTVPEGESKSFRARADRSDKDEGQRYLYPWEENALVRFDAFRRSICMTYLPLIAFSLASQWPPANRPSKPSYRNWP</sequence>
<dbReference type="OrthoDB" id="3937230at2759"/>
<dbReference type="EMBL" id="KV750939">
    <property type="protein sequence ID" value="OCL02520.1"/>
    <property type="molecule type" value="Genomic_DNA"/>
</dbReference>
<evidence type="ECO:0000313" key="2">
    <source>
        <dbReference type="EMBL" id="OCL02520.1"/>
    </source>
</evidence>
<keyword evidence="3" id="KW-1185">Reference proteome</keyword>
<accession>A0A8E2EQ19</accession>
<feature type="region of interest" description="Disordered" evidence="1">
    <location>
        <begin position="1"/>
        <end position="30"/>
    </location>
</feature>
<evidence type="ECO:0000313" key="3">
    <source>
        <dbReference type="Proteomes" id="UP000250140"/>
    </source>
</evidence>
<feature type="compositionally biased region" description="Basic and acidic residues" evidence="1">
    <location>
        <begin position="13"/>
        <end position="30"/>
    </location>
</feature>
<organism evidence="2 3">
    <name type="scientific">Glonium stellatum</name>
    <dbReference type="NCBI Taxonomy" id="574774"/>
    <lineage>
        <taxon>Eukaryota</taxon>
        <taxon>Fungi</taxon>
        <taxon>Dikarya</taxon>
        <taxon>Ascomycota</taxon>
        <taxon>Pezizomycotina</taxon>
        <taxon>Dothideomycetes</taxon>
        <taxon>Pleosporomycetidae</taxon>
        <taxon>Gloniales</taxon>
        <taxon>Gloniaceae</taxon>
        <taxon>Glonium</taxon>
    </lineage>
</organism>
<evidence type="ECO:0000256" key="1">
    <source>
        <dbReference type="SAM" id="MobiDB-lite"/>
    </source>
</evidence>
<reference evidence="2 3" key="1">
    <citation type="journal article" date="2016" name="Nat. Commun.">
        <title>Ectomycorrhizal ecology is imprinted in the genome of the dominant symbiotic fungus Cenococcum geophilum.</title>
        <authorList>
            <consortium name="DOE Joint Genome Institute"/>
            <person name="Peter M."/>
            <person name="Kohler A."/>
            <person name="Ohm R.A."/>
            <person name="Kuo A."/>
            <person name="Krutzmann J."/>
            <person name="Morin E."/>
            <person name="Arend M."/>
            <person name="Barry K.W."/>
            <person name="Binder M."/>
            <person name="Choi C."/>
            <person name="Clum A."/>
            <person name="Copeland A."/>
            <person name="Grisel N."/>
            <person name="Haridas S."/>
            <person name="Kipfer T."/>
            <person name="LaButti K."/>
            <person name="Lindquist E."/>
            <person name="Lipzen A."/>
            <person name="Maire R."/>
            <person name="Meier B."/>
            <person name="Mihaltcheva S."/>
            <person name="Molinier V."/>
            <person name="Murat C."/>
            <person name="Poggeler S."/>
            <person name="Quandt C.A."/>
            <person name="Sperisen C."/>
            <person name="Tritt A."/>
            <person name="Tisserant E."/>
            <person name="Crous P.W."/>
            <person name="Henrissat B."/>
            <person name="Nehls U."/>
            <person name="Egli S."/>
            <person name="Spatafora J.W."/>
            <person name="Grigoriev I.V."/>
            <person name="Martin F.M."/>
        </authorList>
    </citation>
    <scope>NUCLEOTIDE SEQUENCE [LARGE SCALE GENOMIC DNA]</scope>
    <source>
        <strain evidence="2 3">CBS 207.34</strain>
    </source>
</reference>
<dbReference type="AlphaFoldDB" id="A0A8E2EQ19"/>
<dbReference type="Proteomes" id="UP000250140">
    <property type="component" value="Unassembled WGS sequence"/>
</dbReference>
<protein>
    <submittedName>
        <fullName evidence="2">Uncharacterized protein</fullName>
    </submittedName>
</protein>
<name>A0A8E2EQ19_9PEZI</name>
<gene>
    <name evidence="2" type="ORF">AOQ84DRAFT_422608</name>
</gene>
<proteinExistence type="predicted"/>